<dbReference type="EMBL" id="CVMU01000485">
    <property type="protein sequence ID" value="CRG85823.1"/>
    <property type="molecule type" value="Genomic_DNA"/>
</dbReference>
<proteinExistence type="predicted"/>
<evidence type="ECO:0000256" key="1">
    <source>
        <dbReference type="SAM" id="SignalP"/>
    </source>
</evidence>
<keyword evidence="1" id="KW-0732">Signal</keyword>
<dbReference type="GeneID" id="39733916"/>
<evidence type="ECO:0000313" key="3">
    <source>
        <dbReference type="Proteomes" id="UP000220158"/>
    </source>
</evidence>
<gene>
    <name evidence="2" type="ORF">PRELSG_0001500</name>
</gene>
<evidence type="ECO:0000313" key="2">
    <source>
        <dbReference type="EMBL" id="CRG85823.1"/>
    </source>
</evidence>
<keyword evidence="3" id="KW-1185">Reference proteome</keyword>
<accession>A0A1J1GKV9</accession>
<organism evidence="2 3">
    <name type="scientific">Plasmodium relictum</name>
    <dbReference type="NCBI Taxonomy" id="85471"/>
    <lineage>
        <taxon>Eukaryota</taxon>
        <taxon>Sar</taxon>
        <taxon>Alveolata</taxon>
        <taxon>Apicomplexa</taxon>
        <taxon>Aconoidasida</taxon>
        <taxon>Haemosporida</taxon>
        <taxon>Plasmodiidae</taxon>
        <taxon>Plasmodium</taxon>
        <taxon>Plasmodium (Haemamoeba)</taxon>
    </lineage>
</organism>
<dbReference type="Proteomes" id="UP000220158">
    <property type="component" value="Unassembled WGS sequence"/>
</dbReference>
<name>A0A1J1GKV9_PLARL</name>
<sequence>MLYINFFFYSLQYFILINICISQESQEESPDLFSEEISSNIYIKESSPSMRNLIDTVNIEQDEILDLESTYIPFPMEEKNSNSDNEDYPFGMGLIDTINLEKSESCDIANILDEILNTLPDSLTEPIDLLSEHENSTIHAEAGPSSISLIDTKDTEHKYHVKLQNTLSEILSTSPDSQTQSFNLLFEHNYAINVTHGKSFSVNNLMNTENVKQEDPVELQNILDEILNTLPDSLTEPIDLLSEYENSIIHAEAGPSNISLMGTENEKHNDSHKPQSIFNYPSVTPNYLKGEFLNSLLEDQCPSINYEDILPTTSNLMIPENVEHEEYIKLQISPVDFPIEKPATTINYNEDMSLLDEIEQISEESMINKKNEEENDEQIYGKNAFSKQNLSTDLPVINPSKDVSGDNTQSCKKKGKKRNYEDIDNLGDQNIEKDIYIAPKKNCTYQIGADFVYSLSNIFKMQINCLPDSVVPSLQKLRDILDDDNKITYNNIEKKININILLLRDIITEEIQKINPSDLRAIKEYYDKNIEGEKLVKSINSNILLFRHETNHKFDRKAIYEKIKQILEIFEDLVNEHKIFQELYYHKSVIMNKFIYNKLFSISFIQSLEVCKRIFELLKCMDELIECAEKSIKNGFILRDRNYFRTTQNTISSLYLLIISTIKNNFIKLDSILKTLNLSYKDHGIIIETIFYFFIKENVKNKEKLKPYINKPYKQNSLEAIYNFLLEEEGSIMYYYNEAFKFFKLNLSDKNKERMLFNDLINNKDTANNLFSVYETLMKLIGGLFIKRQLTIIMNIRRSLFSINSLGKRKNISGVKILNKEYQLYLLSQIEKEKCKMENIKLNIRNLYLFVTTKDEIKHIQVSDSLINKINGILSILRFICKVVYKDEDKTNLKIKKARMENILLALYYANQRLSEFTENKIQ</sequence>
<dbReference type="VEuPathDB" id="PlasmoDB:PRELSG_0001500"/>
<feature type="signal peptide" evidence="1">
    <location>
        <begin position="1"/>
        <end position="22"/>
    </location>
</feature>
<dbReference type="KEGG" id="prel:PRELSG_0001500"/>
<reference evidence="2 3" key="1">
    <citation type="submission" date="2015-04" db="EMBL/GenBank/DDBJ databases">
        <authorList>
            <consortium name="Pathogen Informatics"/>
        </authorList>
    </citation>
    <scope>NUCLEOTIDE SEQUENCE [LARGE SCALE GENOMIC DNA]</scope>
    <source>
        <strain evidence="2 3">SGS1</strain>
    </source>
</reference>
<feature type="chain" id="PRO_5012113930" evidence="1">
    <location>
        <begin position="23"/>
        <end position="923"/>
    </location>
</feature>
<dbReference type="AlphaFoldDB" id="A0A1J1GKV9"/>
<protein>
    <submittedName>
        <fullName evidence="2">Fam-j protein</fullName>
    </submittedName>
</protein>
<dbReference type="RefSeq" id="XP_028531359.1">
    <property type="nucleotide sequence ID" value="XM_028677867.1"/>
</dbReference>